<comment type="caution">
    <text evidence="2">The sequence shown here is derived from an EMBL/GenBank/DDBJ whole genome shotgun (WGS) entry which is preliminary data.</text>
</comment>
<keyword evidence="3" id="KW-1185">Reference proteome</keyword>
<sequence>MADSSQDAKDEHKSEDTSDFLKNAVQAPIHEAKKAGEKLFGSRKSVSKQSMEPAGHMQGRHPDGDKAAQYESLSKKKDAKWGDQSPTSHYKEDPQEPAVGSDPRSSEDAEAAKRDP</sequence>
<feature type="region of interest" description="Disordered" evidence="1">
    <location>
        <begin position="1"/>
        <end position="116"/>
    </location>
</feature>
<feature type="compositionally biased region" description="Basic and acidic residues" evidence="1">
    <location>
        <begin position="1"/>
        <end position="16"/>
    </location>
</feature>
<protein>
    <submittedName>
        <fullName evidence="2">Uncharacterized protein</fullName>
    </submittedName>
</protein>
<proteinExistence type="predicted"/>
<dbReference type="Proteomes" id="UP001438707">
    <property type="component" value="Unassembled WGS sequence"/>
</dbReference>
<name>A0AAW1RLX6_9CHLO</name>
<dbReference type="AlphaFoldDB" id="A0AAW1RLX6"/>
<dbReference type="EMBL" id="JALJOS010000009">
    <property type="protein sequence ID" value="KAK9834802.1"/>
    <property type="molecule type" value="Genomic_DNA"/>
</dbReference>
<organism evidence="2 3">
    <name type="scientific">Apatococcus lobatus</name>
    <dbReference type="NCBI Taxonomy" id="904363"/>
    <lineage>
        <taxon>Eukaryota</taxon>
        <taxon>Viridiplantae</taxon>
        <taxon>Chlorophyta</taxon>
        <taxon>core chlorophytes</taxon>
        <taxon>Trebouxiophyceae</taxon>
        <taxon>Chlorellales</taxon>
        <taxon>Chlorellaceae</taxon>
        <taxon>Apatococcus</taxon>
    </lineage>
</organism>
<feature type="compositionally biased region" description="Basic and acidic residues" evidence="1">
    <location>
        <begin position="60"/>
        <end position="81"/>
    </location>
</feature>
<evidence type="ECO:0000313" key="2">
    <source>
        <dbReference type="EMBL" id="KAK9834802.1"/>
    </source>
</evidence>
<accession>A0AAW1RLX6</accession>
<evidence type="ECO:0000256" key="1">
    <source>
        <dbReference type="SAM" id="MobiDB-lite"/>
    </source>
</evidence>
<reference evidence="2 3" key="1">
    <citation type="journal article" date="2024" name="Nat. Commun.">
        <title>Phylogenomics reveals the evolutionary origins of lichenization in chlorophyte algae.</title>
        <authorList>
            <person name="Puginier C."/>
            <person name="Libourel C."/>
            <person name="Otte J."/>
            <person name="Skaloud P."/>
            <person name="Haon M."/>
            <person name="Grisel S."/>
            <person name="Petersen M."/>
            <person name="Berrin J.G."/>
            <person name="Delaux P.M."/>
            <person name="Dal Grande F."/>
            <person name="Keller J."/>
        </authorList>
    </citation>
    <scope>NUCLEOTIDE SEQUENCE [LARGE SCALE GENOMIC DNA]</scope>
    <source>
        <strain evidence="2 3">SAG 2145</strain>
    </source>
</reference>
<feature type="compositionally biased region" description="Basic and acidic residues" evidence="1">
    <location>
        <begin position="104"/>
        <end position="116"/>
    </location>
</feature>
<gene>
    <name evidence="2" type="ORF">WJX74_010981</name>
</gene>
<evidence type="ECO:0000313" key="3">
    <source>
        <dbReference type="Proteomes" id="UP001438707"/>
    </source>
</evidence>